<evidence type="ECO:0000313" key="6">
    <source>
        <dbReference type="Proteomes" id="UP000683246"/>
    </source>
</evidence>
<dbReference type="InterPro" id="IPR002347">
    <property type="entry name" value="SDR_fam"/>
</dbReference>
<dbReference type="GO" id="GO:0016491">
    <property type="term" value="F:oxidoreductase activity"/>
    <property type="evidence" value="ECO:0007669"/>
    <property type="project" value="UniProtKB-KW"/>
</dbReference>
<dbReference type="PRINTS" id="PR00081">
    <property type="entry name" value="GDHRDH"/>
</dbReference>
<dbReference type="SUPFAM" id="SSF51735">
    <property type="entry name" value="NAD(P)-binding Rossmann-fold domains"/>
    <property type="match status" value="1"/>
</dbReference>
<dbReference type="PRINTS" id="PR00080">
    <property type="entry name" value="SDRFAMILY"/>
</dbReference>
<dbReference type="PANTHER" id="PTHR42879:SF2">
    <property type="entry name" value="3-OXOACYL-[ACYL-CARRIER-PROTEIN] REDUCTASE FABG"/>
    <property type="match status" value="1"/>
</dbReference>
<dbReference type="Pfam" id="PF00106">
    <property type="entry name" value="adh_short"/>
    <property type="match status" value="1"/>
</dbReference>
<dbReference type="Proteomes" id="UP000683246">
    <property type="component" value="Chromosome"/>
</dbReference>
<keyword evidence="3" id="KW-0443">Lipid metabolism</keyword>
<keyword evidence="2" id="KW-0560">Oxidoreductase</keyword>
<organism evidence="5 6">
    <name type="scientific">Vallitalea pronyensis</name>
    <dbReference type="NCBI Taxonomy" id="1348613"/>
    <lineage>
        <taxon>Bacteria</taxon>
        <taxon>Bacillati</taxon>
        <taxon>Bacillota</taxon>
        <taxon>Clostridia</taxon>
        <taxon>Lachnospirales</taxon>
        <taxon>Vallitaleaceae</taxon>
        <taxon>Vallitalea</taxon>
    </lineage>
</organism>
<protein>
    <submittedName>
        <fullName evidence="5">3-oxoacyl-ACP reductase FabG</fullName>
    </submittedName>
</protein>
<dbReference type="EMBL" id="CP058649">
    <property type="protein sequence ID" value="QUI21871.1"/>
    <property type="molecule type" value="Genomic_DNA"/>
</dbReference>
<reference evidence="5" key="1">
    <citation type="submission" date="2020-07" db="EMBL/GenBank/DDBJ databases">
        <title>Vallitalea pronyensis genome.</title>
        <authorList>
            <person name="Postec A."/>
        </authorList>
    </citation>
    <scope>NUCLEOTIDE SEQUENCE</scope>
    <source>
        <strain evidence="5">FatNI3</strain>
    </source>
</reference>
<dbReference type="RefSeq" id="WP_212697341.1">
    <property type="nucleotide sequence ID" value="NZ_CP058649.1"/>
</dbReference>
<proteinExistence type="inferred from homology"/>
<dbReference type="InterPro" id="IPR050259">
    <property type="entry name" value="SDR"/>
</dbReference>
<evidence type="ECO:0000256" key="4">
    <source>
        <dbReference type="RuleBase" id="RU000363"/>
    </source>
</evidence>
<evidence type="ECO:0000313" key="5">
    <source>
        <dbReference type="EMBL" id="QUI21871.1"/>
    </source>
</evidence>
<dbReference type="Gene3D" id="3.40.50.720">
    <property type="entry name" value="NAD(P)-binding Rossmann-like Domain"/>
    <property type="match status" value="1"/>
</dbReference>
<dbReference type="KEGG" id="vpy:HZI73_05955"/>
<dbReference type="PANTHER" id="PTHR42879">
    <property type="entry name" value="3-OXOACYL-(ACYL-CARRIER-PROTEIN) REDUCTASE"/>
    <property type="match status" value="1"/>
</dbReference>
<dbReference type="InterPro" id="IPR020904">
    <property type="entry name" value="Sc_DH/Rdtase_CS"/>
</dbReference>
<comment type="similarity">
    <text evidence="1 4">Belongs to the short-chain dehydrogenases/reductases (SDR) family.</text>
</comment>
<name>A0A8J8MI42_9FIRM</name>
<evidence type="ECO:0000256" key="1">
    <source>
        <dbReference type="ARBA" id="ARBA00006484"/>
    </source>
</evidence>
<gene>
    <name evidence="5" type="ORF">HZI73_05955</name>
</gene>
<dbReference type="NCBIfam" id="NF009466">
    <property type="entry name" value="PRK12826.1-2"/>
    <property type="match status" value="1"/>
</dbReference>
<dbReference type="AlphaFoldDB" id="A0A8J8MI42"/>
<evidence type="ECO:0000256" key="3">
    <source>
        <dbReference type="ARBA" id="ARBA00023221"/>
    </source>
</evidence>
<dbReference type="FunFam" id="3.40.50.720:FF:000173">
    <property type="entry name" value="3-oxoacyl-[acyl-carrier protein] reductase"/>
    <property type="match status" value="1"/>
</dbReference>
<evidence type="ECO:0000256" key="2">
    <source>
        <dbReference type="ARBA" id="ARBA00023002"/>
    </source>
</evidence>
<keyword evidence="6" id="KW-1185">Reference proteome</keyword>
<sequence>MSLVNKTIIITGGSCGIGKAVVELLSAKGANVVFTYLKNEADAKKIVASCRGNAGHIQAYGVDVKDYRDVKELINKVIREYKHIDVIVNNAGIKKDKSLLYMEPSDWDDVMNTNLTGVFNVVKSAMPYLLKQRKGRIINMGSVSGISGLAGQTNYSSSKAGIIGFTKALAKEVATYNICVNTIAPGPVETNMLKGLAKEHLDKLLKSIPMKRMCTPREVAMTVNFLANEELSPPYLTGQVITLDGGGGI</sequence>
<keyword evidence="3" id="KW-0753">Steroid metabolism</keyword>
<dbReference type="InterPro" id="IPR036291">
    <property type="entry name" value="NAD(P)-bd_dom_sf"/>
</dbReference>
<accession>A0A8J8MI42</accession>
<dbReference type="GO" id="GO:0032787">
    <property type="term" value="P:monocarboxylic acid metabolic process"/>
    <property type="evidence" value="ECO:0007669"/>
    <property type="project" value="UniProtKB-ARBA"/>
</dbReference>
<dbReference type="GO" id="GO:0008202">
    <property type="term" value="P:steroid metabolic process"/>
    <property type="evidence" value="ECO:0007669"/>
    <property type="project" value="UniProtKB-KW"/>
</dbReference>
<dbReference type="PROSITE" id="PS00061">
    <property type="entry name" value="ADH_SHORT"/>
    <property type="match status" value="1"/>
</dbReference>